<reference evidence="8" key="2">
    <citation type="submission" date="2020-09" db="EMBL/GenBank/DDBJ databases">
        <authorList>
            <person name="Sun Q."/>
            <person name="Sedlacek I."/>
        </authorList>
    </citation>
    <scope>NUCLEOTIDE SEQUENCE</scope>
    <source>
        <strain evidence="8">CCM 7897</strain>
    </source>
</reference>
<accession>A0A917BMF1</accession>
<dbReference type="InterPro" id="IPR002509">
    <property type="entry name" value="NODB_dom"/>
</dbReference>
<organism evidence="8 9">
    <name type="scientific">Azorhizobium oxalatiphilum</name>
    <dbReference type="NCBI Taxonomy" id="980631"/>
    <lineage>
        <taxon>Bacteria</taxon>
        <taxon>Pseudomonadati</taxon>
        <taxon>Pseudomonadota</taxon>
        <taxon>Alphaproteobacteria</taxon>
        <taxon>Hyphomicrobiales</taxon>
        <taxon>Xanthobacteraceae</taxon>
        <taxon>Azorhizobium</taxon>
    </lineage>
</organism>
<evidence type="ECO:0000256" key="6">
    <source>
        <dbReference type="SAM" id="SignalP"/>
    </source>
</evidence>
<gene>
    <name evidence="8" type="ORF">GCM10007301_06070</name>
</gene>
<dbReference type="GO" id="GO:0005975">
    <property type="term" value="P:carbohydrate metabolic process"/>
    <property type="evidence" value="ECO:0007669"/>
    <property type="project" value="InterPro"/>
</dbReference>
<evidence type="ECO:0000256" key="4">
    <source>
        <dbReference type="ARBA" id="ARBA00032976"/>
    </source>
</evidence>
<evidence type="ECO:0000256" key="1">
    <source>
        <dbReference type="ARBA" id="ARBA00003236"/>
    </source>
</evidence>
<comment type="similarity">
    <text evidence="2">Belongs to the polysaccharide deacetylase family.</text>
</comment>
<sequence length="324" mass="34375">MIAVPRSRSLLAPLCLAAALLSTPLAAAPVCYAPDVLRAVPGEEKVQPHTTSGNTLTERLLPTPQPVPAALSGSIRRVTLPAGVKMVALTFDLCEASSEVSGYDGALVDYLREQSVAATFFAGGKWMTSHPARASQIIADPQFEVGNHTWSHANMSVTSGASMERQVEDADMAFANRRAGAEAAGCRLPQVPERTRLFRFPYGSCSPQAMAYVNETGHLAIQWDVDSGDPAFLGAKGMAQSMLNAIKPGSIVLMHANGRGKQTAEALRILIPALKAKGYQFATVSQLLAAGTPVIASTCYSERPGDTRVYDDAARAGRRVLPVQ</sequence>
<feature type="chain" id="PRO_5037634048" description="Chitooligosaccharide deacetylase" evidence="6">
    <location>
        <begin position="28"/>
        <end position="324"/>
    </location>
</feature>
<comment type="function">
    <text evidence="1">Is involved in generating a small heat-stable compound (Nod), an acylated oligomer of N-acetylglucosamine, that stimulates mitosis in various plant protoplasts.</text>
</comment>
<dbReference type="InterPro" id="IPR050248">
    <property type="entry name" value="Polysacc_deacetylase_ArnD"/>
</dbReference>
<dbReference type="Proteomes" id="UP000606044">
    <property type="component" value="Unassembled WGS sequence"/>
</dbReference>
<evidence type="ECO:0000256" key="3">
    <source>
        <dbReference type="ARBA" id="ARBA00020071"/>
    </source>
</evidence>
<dbReference type="Gene3D" id="3.20.20.370">
    <property type="entry name" value="Glycoside hydrolase/deacetylase"/>
    <property type="match status" value="1"/>
</dbReference>
<evidence type="ECO:0000313" key="9">
    <source>
        <dbReference type="Proteomes" id="UP000606044"/>
    </source>
</evidence>
<keyword evidence="8" id="KW-0449">Lipoprotein</keyword>
<protein>
    <recommendedName>
        <fullName evidence="3">Chitooligosaccharide deacetylase</fullName>
    </recommendedName>
    <alternativeName>
        <fullName evidence="4">Nodulation protein B</fullName>
    </alternativeName>
</protein>
<dbReference type="EMBL" id="BMCT01000001">
    <property type="protein sequence ID" value="GGF49613.1"/>
    <property type="molecule type" value="Genomic_DNA"/>
</dbReference>
<evidence type="ECO:0000256" key="5">
    <source>
        <dbReference type="SAM" id="MobiDB-lite"/>
    </source>
</evidence>
<dbReference type="InterPro" id="IPR011330">
    <property type="entry name" value="Glyco_hydro/deAcase_b/a-brl"/>
</dbReference>
<dbReference type="PROSITE" id="PS51677">
    <property type="entry name" value="NODB"/>
    <property type="match status" value="1"/>
</dbReference>
<evidence type="ECO:0000256" key="2">
    <source>
        <dbReference type="ARBA" id="ARBA00010973"/>
    </source>
</evidence>
<feature type="domain" description="NodB homology" evidence="7">
    <location>
        <begin position="85"/>
        <end position="282"/>
    </location>
</feature>
<keyword evidence="6" id="KW-0732">Signal</keyword>
<feature type="signal peptide" evidence="6">
    <location>
        <begin position="1"/>
        <end position="27"/>
    </location>
</feature>
<evidence type="ECO:0000313" key="8">
    <source>
        <dbReference type="EMBL" id="GGF49613.1"/>
    </source>
</evidence>
<dbReference type="GO" id="GO:0016810">
    <property type="term" value="F:hydrolase activity, acting on carbon-nitrogen (but not peptide) bonds"/>
    <property type="evidence" value="ECO:0007669"/>
    <property type="project" value="InterPro"/>
</dbReference>
<dbReference type="PANTHER" id="PTHR10587:SF134">
    <property type="entry name" value="SECRETED PROTEIN"/>
    <property type="match status" value="1"/>
</dbReference>
<feature type="region of interest" description="Disordered" evidence="5">
    <location>
        <begin position="44"/>
        <end position="63"/>
    </location>
</feature>
<proteinExistence type="inferred from homology"/>
<keyword evidence="9" id="KW-1185">Reference proteome</keyword>
<comment type="caution">
    <text evidence="8">The sequence shown here is derived from an EMBL/GenBank/DDBJ whole genome shotgun (WGS) entry which is preliminary data.</text>
</comment>
<dbReference type="SUPFAM" id="SSF88713">
    <property type="entry name" value="Glycoside hydrolase/deacetylase"/>
    <property type="match status" value="1"/>
</dbReference>
<evidence type="ECO:0000259" key="7">
    <source>
        <dbReference type="PROSITE" id="PS51677"/>
    </source>
</evidence>
<dbReference type="AlphaFoldDB" id="A0A917BMF1"/>
<name>A0A917BMF1_9HYPH</name>
<feature type="compositionally biased region" description="Polar residues" evidence="5">
    <location>
        <begin position="48"/>
        <end position="57"/>
    </location>
</feature>
<reference evidence="8" key="1">
    <citation type="journal article" date="2014" name="Int. J. Syst. Evol. Microbiol.">
        <title>Complete genome sequence of Corynebacterium casei LMG S-19264T (=DSM 44701T), isolated from a smear-ripened cheese.</title>
        <authorList>
            <consortium name="US DOE Joint Genome Institute (JGI-PGF)"/>
            <person name="Walter F."/>
            <person name="Albersmeier A."/>
            <person name="Kalinowski J."/>
            <person name="Ruckert C."/>
        </authorList>
    </citation>
    <scope>NUCLEOTIDE SEQUENCE</scope>
    <source>
        <strain evidence="8">CCM 7897</strain>
    </source>
</reference>
<dbReference type="PANTHER" id="PTHR10587">
    <property type="entry name" value="GLYCOSYL TRANSFERASE-RELATED"/>
    <property type="match status" value="1"/>
</dbReference>
<dbReference type="Pfam" id="PF01522">
    <property type="entry name" value="Polysacc_deac_1"/>
    <property type="match status" value="1"/>
</dbReference>